<dbReference type="OrthoDB" id="307788at2"/>
<comment type="similarity">
    <text evidence="2">Belongs to the RbfA family.</text>
</comment>
<name>A0A1M6RJL2_9BACL</name>
<keyword evidence="2" id="KW-0963">Cytoplasm</keyword>
<evidence type="ECO:0000256" key="3">
    <source>
        <dbReference type="SAM" id="MobiDB-lite"/>
    </source>
</evidence>
<dbReference type="Gene3D" id="3.30.300.20">
    <property type="match status" value="1"/>
</dbReference>
<evidence type="ECO:0000256" key="2">
    <source>
        <dbReference type="HAMAP-Rule" id="MF_00003"/>
    </source>
</evidence>
<dbReference type="PANTHER" id="PTHR33515">
    <property type="entry name" value="RIBOSOME-BINDING FACTOR A, CHLOROPLASTIC-RELATED"/>
    <property type="match status" value="1"/>
</dbReference>
<accession>A0A1M6RJL2</accession>
<dbReference type="HAMAP" id="MF_00003">
    <property type="entry name" value="RbfA"/>
    <property type="match status" value="1"/>
</dbReference>
<keyword evidence="1 2" id="KW-0690">Ribosome biogenesis</keyword>
<dbReference type="InterPro" id="IPR020053">
    <property type="entry name" value="Ribosome-bd_factorA_CS"/>
</dbReference>
<dbReference type="GO" id="GO:0030490">
    <property type="term" value="P:maturation of SSU-rRNA"/>
    <property type="evidence" value="ECO:0007669"/>
    <property type="project" value="UniProtKB-UniRule"/>
</dbReference>
<proteinExistence type="inferred from homology"/>
<organism evidence="4 5">
    <name type="scientific">Alicyclobacillus tolerans</name>
    <dbReference type="NCBI Taxonomy" id="90970"/>
    <lineage>
        <taxon>Bacteria</taxon>
        <taxon>Bacillati</taxon>
        <taxon>Bacillota</taxon>
        <taxon>Bacilli</taxon>
        <taxon>Bacillales</taxon>
        <taxon>Alicyclobacillaceae</taxon>
        <taxon>Alicyclobacillus</taxon>
    </lineage>
</organism>
<dbReference type="InterPro" id="IPR000238">
    <property type="entry name" value="RbfA"/>
</dbReference>
<dbReference type="Proteomes" id="UP000184016">
    <property type="component" value="Unassembled WGS sequence"/>
</dbReference>
<evidence type="ECO:0000256" key="1">
    <source>
        <dbReference type="ARBA" id="ARBA00022517"/>
    </source>
</evidence>
<dbReference type="GO" id="GO:0005829">
    <property type="term" value="C:cytosol"/>
    <property type="evidence" value="ECO:0007669"/>
    <property type="project" value="TreeGrafter"/>
</dbReference>
<reference evidence="5" key="1">
    <citation type="submission" date="2016-11" db="EMBL/GenBank/DDBJ databases">
        <authorList>
            <person name="Varghese N."/>
            <person name="Submissions S."/>
        </authorList>
    </citation>
    <scope>NUCLEOTIDE SEQUENCE [LARGE SCALE GENOMIC DNA]</scope>
    <source>
        <strain evidence="5">USBA-503</strain>
    </source>
</reference>
<sequence length="140" mass="15588">MSKIRVARVGEQMKKELADILQNHLKNQELGFITVTRVDMAGDLQHAKAYVSVFGDAAKKEEVLQSLQKAAGFVRGEIARRLHLRLAPEIIFKLDDSGEYSAHIQTVLKSLEDSRPSSEAAGGQVSNNHLNQEFRTSEND</sequence>
<dbReference type="InterPro" id="IPR023799">
    <property type="entry name" value="RbfA_dom_sf"/>
</dbReference>
<keyword evidence="5" id="KW-1185">Reference proteome</keyword>
<dbReference type="GO" id="GO:0043024">
    <property type="term" value="F:ribosomal small subunit binding"/>
    <property type="evidence" value="ECO:0007669"/>
    <property type="project" value="TreeGrafter"/>
</dbReference>
<feature type="region of interest" description="Disordered" evidence="3">
    <location>
        <begin position="113"/>
        <end position="140"/>
    </location>
</feature>
<dbReference type="Pfam" id="PF02033">
    <property type="entry name" value="RBFA"/>
    <property type="match status" value="1"/>
</dbReference>
<dbReference type="InterPro" id="IPR015946">
    <property type="entry name" value="KH_dom-like_a/b"/>
</dbReference>
<dbReference type="PANTHER" id="PTHR33515:SF1">
    <property type="entry name" value="RIBOSOME-BINDING FACTOR A, CHLOROPLASTIC-RELATED"/>
    <property type="match status" value="1"/>
</dbReference>
<evidence type="ECO:0000313" key="4">
    <source>
        <dbReference type="EMBL" id="SHK32691.1"/>
    </source>
</evidence>
<protein>
    <recommendedName>
        <fullName evidence="2">Ribosome-binding factor A</fullName>
    </recommendedName>
</protein>
<dbReference type="AlphaFoldDB" id="A0A1M6RJL2"/>
<dbReference type="SUPFAM" id="SSF89919">
    <property type="entry name" value="Ribosome-binding factor A, RbfA"/>
    <property type="match status" value="1"/>
</dbReference>
<dbReference type="NCBIfam" id="TIGR00082">
    <property type="entry name" value="rbfA"/>
    <property type="match status" value="1"/>
</dbReference>
<evidence type="ECO:0000313" key="5">
    <source>
        <dbReference type="Proteomes" id="UP000184016"/>
    </source>
</evidence>
<gene>
    <name evidence="2" type="primary">rbfA</name>
    <name evidence="4" type="ORF">SAMN05443507_11233</name>
</gene>
<comment type="subunit">
    <text evidence="2">Monomer. Binds 30S ribosomal subunits, but not 50S ribosomal subunits or 70S ribosomes.</text>
</comment>
<feature type="compositionally biased region" description="Polar residues" evidence="3">
    <location>
        <begin position="124"/>
        <end position="134"/>
    </location>
</feature>
<dbReference type="STRING" id="1830138.SAMN05443507_11233"/>
<dbReference type="EMBL" id="FRAF01000012">
    <property type="protein sequence ID" value="SHK32691.1"/>
    <property type="molecule type" value="Genomic_DNA"/>
</dbReference>
<comment type="function">
    <text evidence="2">One of several proteins that assist in the late maturation steps of the functional core of the 30S ribosomal subunit. Associates with free 30S ribosomal subunits (but not with 30S subunits that are part of 70S ribosomes or polysomes). Required for efficient processing of 16S rRNA. May interact with the 5'-terminal helix region of 16S rRNA.</text>
</comment>
<dbReference type="PROSITE" id="PS01319">
    <property type="entry name" value="RBFA"/>
    <property type="match status" value="1"/>
</dbReference>
<comment type="subcellular location">
    <subcellularLocation>
        <location evidence="2">Cytoplasm</location>
    </subcellularLocation>
</comment>